<dbReference type="InterPro" id="IPR050109">
    <property type="entry name" value="HTH-type_TetR-like_transc_reg"/>
</dbReference>
<reference evidence="4 5" key="1">
    <citation type="submission" date="2021-03" db="EMBL/GenBank/DDBJ databases">
        <title>Genomic Encyclopedia of Type Strains, Phase IV (KMG-IV): sequencing the most valuable type-strain genomes for metagenomic binning, comparative biology and taxonomic classification.</title>
        <authorList>
            <person name="Goeker M."/>
        </authorList>
    </citation>
    <scope>NUCLEOTIDE SEQUENCE [LARGE SCALE GENOMIC DNA]</scope>
    <source>
        <strain evidence="4 5">DSM 27512</strain>
    </source>
</reference>
<evidence type="ECO:0000313" key="4">
    <source>
        <dbReference type="EMBL" id="MBP2028323.1"/>
    </source>
</evidence>
<sequence length="201" mass="23378">MKKSEQTEQKIMLAAGEIFSEKGYSAASTSEIAKKAGVSEGTVFRYFSTKKELLVRLVKYGIEMFSEDIAIKPLIELTRAKKNGQDFLYEVSMNRYDLWVKYRNLFKIVIHELSFHMEIKELFDKYICEKVESILSSTYEDYIKSGDFREDIDSHSAIRSFSGMIFILFMEHAHSNENSREKMQRDIKTTIDIFINGVGKK</sequence>
<proteinExistence type="predicted"/>
<comment type="caution">
    <text evidence="4">The sequence shown here is derived from an EMBL/GenBank/DDBJ whole genome shotgun (WGS) entry which is preliminary data.</text>
</comment>
<gene>
    <name evidence="4" type="ORF">J2Z35_002124</name>
</gene>
<dbReference type="InterPro" id="IPR023772">
    <property type="entry name" value="DNA-bd_HTH_TetR-type_CS"/>
</dbReference>
<evidence type="ECO:0000256" key="1">
    <source>
        <dbReference type="ARBA" id="ARBA00023125"/>
    </source>
</evidence>
<organism evidence="4 5">
    <name type="scientific">Acetoanaerobium pronyense</name>
    <dbReference type="NCBI Taxonomy" id="1482736"/>
    <lineage>
        <taxon>Bacteria</taxon>
        <taxon>Bacillati</taxon>
        <taxon>Bacillota</taxon>
        <taxon>Clostridia</taxon>
        <taxon>Peptostreptococcales</taxon>
        <taxon>Filifactoraceae</taxon>
        <taxon>Acetoanaerobium</taxon>
    </lineage>
</organism>
<dbReference type="SUPFAM" id="SSF48498">
    <property type="entry name" value="Tetracyclin repressor-like, C-terminal domain"/>
    <property type="match status" value="1"/>
</dbReference>
<dbReference type="EMBL" id="JAGGLI010000026">
    <property type="protein sequence ID" value="MBP2028323.1"/>
    <property type="molecule type" value="Genomic_DNA"/>
</dbReference>
<dbReference type="PROSITE" id="PS01081">
    <property type="entry name" value="HTH_TETR_1"/>
    <property type="match status" value="1"/>
</dbReference>
<dbReference type="Gene3D" id="1.10.357.10">
    <property type="entry name" value="Tetracycline Repressor, domain 2"/>
    <property type="match status" value="1"/>
</dbReference>
<dbReference type="Pfam" id="PF00440">
    <property type="entry name" value="TetR_N"/>
    <property type="match status" value="1"/>
</dbReference>
<keyword evidence="5" id="KW-1185">Reference proteome</keyword>
<dbReference type="PRINTS" id="PR00455">
    <property type="entry name" value="HTHTETR"/>
</dbReference>
<dbReference type="PANTHER" id="PTHR30055">
    <property type="entry name" value="HTH-TYPE TRANSCRIPTIONAL REGULATOR RUTR"/>
    <property type="match status" value="1"/>
</dbReference>
<evidence type="ECO:0000259" key="3">
    <source>
        <dbReference type="PROSITE" id="PS50977"/>
    </source>
</evidence>
<dbReference type="Proteomes" id="UP001314903">
    <property type="component" value="Unassembled WGS sequence"/>
</dbReference>
<dbReference type="SUPFAM" id="SSF46689">
    <property type="entry name" value="Homeodomain-like"/>
    <property type="match status" value="1"/>
</dbReference>
<feature type="domain" description="HTH tetR-type" evidence="3">
    <location>
        <begin position="5"/>
        <end position="65"/>
    </location>
</feature>
<dbReference type="PROSITE" id="PS50977">
    <property type="entry name" value="HTH_TETR_2"/>
    <property type="match status" value="1"/>
</dbReference>
<name>A0ABS4KKJ9_9FIRM</name>
<accession>A0ABS4KKJ9</accession>
<dbReference type="InterPro" id="IPR036271">
    <property type="entry name" value="Tet_transcr_reg_TetR-rel_C_sf"/>
</dbReference>
<dbReference type="InterPro" id="IPR001647">
    <property type="entry name" value="HTH_TetR"/>
</dbReference>
<protein>
    <submittedName>
        <fullName evidence="4">AcrR family transcriptional regulator</fullName>
    </submittedName>
</protein>
<evidence type="ECO:0000256" key="2">
    <source>
        <dbReference type="PROSITE-ProRule" id="PRU00335"/>
    </source>
</evidence>
<evidence type="ECO:0000313" key="5">
    <source>
        <dbReference type="Proteomes" id="UP001314903"/>
    </source>
</evidence>
<dbReference type="InterPro" id="IPR009057">
    <property type="entry name" value="Homeodomain-like_sf"/>
</dbReference>
<keyword evidence="1 2" id="KW-0238">DNA-binding</keyword>
<feature type="DNA-binding region" description="H-T-H motif" evidence="2">
    <location>
        <begin position="28"/>
        <end position="47"/>
    </location>
</feature>
<dbReference type="RefSeq" id="WP_209661376.1">
    <property type="nucleotide sequence ID" value="NZ_JAGGLI010000026.1"/>
</dbReference>